<dbReference type="Proteomes" id="UP001162162">
    <property type="component" value="Unassembled WGS sequence"/>
</dbReference>
<sequence length="300" mass="31599">MGKQTVGWAICALLVSTCIMDTLSAGPQGAAPREERKYAEKSNSIKKVDLDNLDDVETNQISESGGGGGFTWSNLLGMIMQMIFNPAANQGPNKSEGLDDGPIATTSSPWANLISVGLKILTAILGGGAATNDGIDKVDNGGSPMQGVLAAVLGAMVGGNNPGQVHMMAKQASEFISIIVNLLEALKTSFSHRSLAARNIGRKDTVSDAALAGIAMMKGYVRSLNTEDSKCLQKYMCEANNECSTDIGSSSLYCHLGTYAASFVLDRTTSSSTFDVLYEAGRRGRSGDNCQQAYLECNEV</sequence>
<dbReference type="InterPro" id="IPR006631">
    <property type="entry name" value="DM4_12"/>
</dbReference>
<name>A0AAV8Y226_9CUCU</name>
<feature type="signal peptide" evidence="1">
    <location>
        <begin position="1"/>
        <end position="24"/>
    </location>
</feature>
<keyword evidence="3" id="KW-1185">Reference proteome</keyword>
<keyword evidence="1" id="KW-0732">Signal</keyword>
<feature type="chain" id="PRO_5043944989" evidence="1">
    <location>
        <begin position="25"/>
        <end position="300"/>
    </location>
</feature>
<dbReference type="PANTHER" id="PTHR41158">
    <property type="entry name" value="AGAP010294-PA"/>
    <property type="match status" value="1"/>
</dbReference>
<evidence type="ECO:0000313" key="3">
    <source>
        <dbReference type="Proteomes" id="UP001162162"/>
    </source>
</evidence>
<comment type="caution">
    <text evidence="2">The sequence shown here is derived from an EMBL/GenBank/DDBJ whole genome shotgun (WGS) entry which is preliminary data.</text>
</comment>
<dbReference type="EMBL" id="JAPWTK010000216">
    <property type="protein sequence ID" value="KAJ8945425.1"/>
    <property type="molecule type" value="Genomic_DNA"/>
</dbReference>
<dbReference type="AlphaFoldDB" id="A0AAV8Y226"/>
<evidence type="ECO:0000256" key="1">
    <source>
        <dbReference type="SAM" id="SignalP"/>
    </source>
</evidence>
<organism evidence="2 3">
    <name type="scientific">Aromia moschata</name>
    <dbReference type="NCBI Taxonomy" id="1265417"/>
    <lineage>
        <taxon>Eukaryota</taxon>
        <taxon>Metazoa</taxon>
        <taxon>Ecdysozoa</taxon>
        <taxon>Arthropoda</taxon>
        <taxon>Hexapoda</taxon>
        <taxon>Insecta</taxon>
        <taxon>Pterygota</taxon>
        <taxon>Neoptera</taxon>
        <taxon>Endopterygota</taxon>
        <taxon>Coleoptera</taxon>
        <taxon>Polyphaga</taxon>
        <taxon>Cucujiformia</taxon>
        <taxon>Chrysomeloidea</taxon>
        <taxon>Cerambycidae</taxon>
        <taxon>Cerambycinae</taxon>
        <taxon>Callichromatini</taxon>
        <taxon>Aromia</taxon>
    </lineage>
</organism>
<reference evidence="2" key="1">
    <citation type="journal article" date="2023" name="Insect Mol. Biol.">
        <title>Genome sequencing provides insights into the evolution of gene families encoding plant cell wall-degrading enzymes in longhorned beetles.</title>
        <authorList>
            <person name="Shin N.R."/>
            <person name="Okamura Y."/>
            <person name="Kirsch R."/>
            <person name="Pauchet Y."/>
        </authorList>
    </citation>
    <scope>NUCLEOTIDE SEQUENCE</scope>
    <source>
        <strain evidence="2">AMC_N1</strain>
    </source>
</reference>
<gene>
    <name evidence="2" type="ORF">NQ318_009881</name>
</gene>
<evidence type="ECO:0000313" key="2">
    <source>
        <dbReference type="EMBL" id="KAJ8945425.1"/>
    </source>
</evidence>
<accession>A0AAV8Y226</accession>
<dbReference type="Pfam" id="PF07841">
    <property type="entry name" value="DM4_12"/>
    <property type="match status" value="1"/>
</dbReference>
<dbReference type="PANTHER" id="PTHR41158:SF2">
    <property type="entry name" value="AGAP010294-PA"/>
    <property type="match status" value="1"/>
</dbReference>
<proteinExistence type="predicted"/>
<protein>
    <submittedName>
        <fullName evidence="2">Uncharacterized protein</fullName>
    </submittedName>
</protein>